<protein>
    <submittedName>
        <fullName evidence="1">Uncharacterized protein</fullName>
    </submittedName>
</protein>
<dbReference type="RefSeq" id="WP_058290004.1">
    <property type="nucleotide sequence ID" value="NZ_CYSD01000031.1"/>
</dbReference>
<dbReference type="STRING" id="928856.SAMN04488049_108116"/>
<gene>
    <name evidence="1" type="ORF">TRM7557_01945</name>
</gene>
<accession>A0A0P1GAK7</accession>
<keyword evidence="2" id="KW-1185">Reference proteome</keyword>
<dbReference type="AlphaFoldDB" id="A0A0P1GAK7"/>
<proteinExistence type="predicted"/>
<reference evidence="1 2" key="1">
    <citation type="submission" date="2015-09" db="EMBL/GenBank/DDBJ databases">
        <authorList>
            <consortium name="Swine Surveillance"/>
        </authorList>
    </citation>
    <scope>NUCLEOTIDE SEQUENCE [LARGE SCALE GENOMIC DNA]</scope>
    <source>
        <strain evidence="1 2">CECT 7557</strain>
    </source>
</reference>
<organism evidence="1 2">
    <name type="scientific">Tritonibacter multivorans</name>
    <dbReference type="NCBI Taxonomy" id="928856"/>
    <lineage>
        <taxon>Bacteria</taxon>
        <taxon>Pseudomonadati</taxon>
        <taxon>Pseudomonadota</taxon>
        <taxon>Alphaproteobacteria</taxon>
        <taxon>Rhodobacterales</taxon>
        <taxon>Paracoccaceae</taxon>
        <taxon>Tritonibacter</taxon>
    </lineage>
</organism>
<evidence type="ECO:0000313" key="1">
    <source>
        <dbReference type="EMBL" id="CUH78563.1"/>
    </source>
</evidence>
<dbReference type="EMBL" id="CYSD01000031">
    <property type="protein sequence ID" value="CUH78563.1"/>
    <property type="molecule type" value="Genomic_DNA"/>
</dbReference>
<dbReference type="Proteomes" id="UP000052022">
    <property type="component" value="Unassembled WGS sequence"/>
</dbReference>
<evidence type="ECO:0000313" key="2">
    <source>
        <dbReference type="Proteomes" id="UP000052022"/>
    </source>
</evidence>
<sequence length="255" mass="30107">MRKTLGQVCYPRREQVFEDPEKEASRRLAVMQFRRKQVAGKARAHVDRILREDGLARSIEELHDKQGRPPPNVNLESLVSQYRRLNYQQVWLSTIARSLEEILRELDLVRFLQDRAASEEALLTRKAEREALFVASAVDRRGDVELPPKLVALLRQEVKRDIRRKEVRNANPVQDRTGDYYLSMPRRMQSIMKFLFFEHLPEELAPDEAKDPDTRYRFLFDALTEVEILNGELQSNLYELQEYVESADLVMMRYE</sequence>
<name>A0A0P1GAK7_9RHOB</name>